<sequence length="320" mass="35213">MSNDETPMSAPPFAASLLAFESPCARPGCSHIFRYDGGNPLDGIAALVKAHRPHCAGHHFAATHKCATPWAPSIQTETQSSWAEYNGGTSYFGDACSMEDIDWASGEEGHICDTNDWGASNAIDHWNISWERTGGPVQNFCKAENAPPTASSNREFRFTYVAGQMDCKGTNNADELMHDCGSKISTPIAREREPTTRIKKSKPKKTARKEAERKAVLVNDPWTGLVEYYRVVCRGCGNTIMLDARSRFYPGLWEKHRGRCDGVKSGEPLPDLMIAWDPKSARGSKVRDTSETTDNSSMGDGSESVSSRSSLRRSCPRRRA</sequence>
<feature type="region of interest" description="Disordered" evidence="1">
    <location>
        <begin position="278"/>
        <end position="320"/>
    </location>
</feature>
<dbReference type="EMBL" id="JARJLG010000007">
    <property type="protein sequence ID" value="KAJ7779497.1"/>
    <property type="molecule type" value="Genomic_DNA"/>
</dbReference>
<evidence type="ECO:0000313" key="3">
    <source>
        <dbReference type="Proteomes" id="UP001215280"/>
    </source>
</evidence>
<organism evidence="2 3">
    <name type="scientific">Mycena maculata</name>
    <dbReference type="NCBI Taxonomy" id="230809"/>
    <lineage>
        <taxon>Eukaryota</taxon>
        <taxon>Fungi</taxon>
        <taxon>Dikarya</taxon>
        <taxon>Basidiomycota</taxon>
        <taxon>Agaricomycotina</taxon>
        <taxon>Agaricomycetes</taxon>
        <taxon>Agaricomycetidae</taxon>
        <taxon>Agaricales</taxon>
        <taxon>Marasmiineae</taxon>
        <taxon>Mycenaceae</taxon>
        <taxon>Mycena</taxon>
    </lineage>
</organism>
<feature type="compositionally biased region" description="Low complexity" evidence="1">
    <location>
        <begin position="296"/>
        <end position="309"/>
    </location>
</feature>
<dbReference type="Proteomes" id="UP001215280">
    <property type="component" value="Unassembled WGS sequence"/>
</dbReference>
<evidence type="ECO:0000313" key="2">
    <source>
        <dbReference type="EMBL" id="KAJ7779497.1"/>
    </source>
</evidence>
<comment type="caution">
    <text evidence="2">The sequence shown here is derived from an EMBL/GenBank/DDBJ whole genome shotgun (WGS) entry which is preliminary data.</text>
</comment>
<protein>
    <submittedName>
        <fullName evidence="2">Uncharacterized protein</fullName>
    </submittedName>
</protein>
<evidence type="ECO:0000256" key="1">
    <source>
        <dbReference type="SAM" id="MobiDB-lite"/>
    </source>
</evidence>
<name>A0AAD7KB91_9AGAR</name>
<reference evidence="2" key="1">
    <citation type="submission" date="2023-03" db="EMBL/GenBank/DDBJ databases">
        <title>Massive genome expansion in bonnet fungi (Mycena s.s.) driven by repeated elements and novel gene families across ecological guilds.</title>
        <authorList>
            <consortium name="Lawrence Berkeley National Laboratory"/>
            <person name="Harder C.B."/>
            <person name="Miyauchi S."/>
            <person name="Viragh M."/>
            <person name="Kuo A."/>
            <person name="Thoen E."/>
            <person name="Andreopoulos B."/>
            <person name="Lu D."/>
            <person name="Skrede I."/>
            <person name="Drula E."/>
            <person name="Henrissat B."/>
            <person name="Morin E."/>
            <person name="Kohler A."/>
            <person name="Barry K."/>
            <person name="LaButti K."/>
            <person name="Morin E."/>
            <person name="Salamov A."/>
            <person name="Lipzen A."/>
            <person name="Mereny Z."/>
            <person name="Hegedus B."/>
            <person name="Baldrian P."/>
            <person name="Stursova M."/>
            <person name="Weitz H."/>
            <person name="Taylor A."/>
            <person name="Grigoriev I.V."/>
            <person name="Nagy L.G."/>
            <person name="Martin F."/>
            <person name="Kauserud H."/>
        </authorList>
    </citation>
    <scope>NUCLEOTIDE SEQUENCE</scope>
    <source>
        <strain evidence="2">CBHHK188m</strain>
    </source>
</reference>
<dbReference type="AlphaFoldDB" id="A0AAD7KB91"/>
<keyword evidence="3" id="KW-1185">Reference proteome</keyword>
<gene>
    <name evidence="2" type="ORF">DFH07DRAFT_1056013</name>
</gene>
<proteinExistence type="predicted"/>
<feature type="compositionally biased region" description="Basic residues" evidence="1">
    <location>
        <begin position="310"/>
        <end position="320"/>
    </location>
</feature>
<accession>A0AAD7KB91</accession>